<reference evidence="17" key="1">
    <citation type="submission" date="2021-02" db="EMBL/GenBank/DDBJ databases">
        <authorList>
            <person name="Nowell W R."/>
        </authorList>
    </citation>
    <scope>NUCLEOTIDE SEQUENCE</scope>
</reference>
<dbReference type="InterPro" id="IPR008271">
    <property type="entry name" value="Ser/Thr_kinase_AS"/>
</dbReference>
<dbReference type="InterPro" id="IPR011989">
    <property type="entry name" value="ARM-like"/>
</dbReference>
<feature type="coiled-coil region" evidence="14">
    <location>
        <begin position="380"/>
        <end position="407"/>
    </location>
</feature>
<feature type="domain" description="Protein kinase" evidence="16">
    <location>
        <begin position="4"/>
        <end position="254"/>
    </location>
</feature>
<feature type="compositionally biased region" description="Pro residues" evidence="15">
    <location>
        <begin position="337"/>
        <end position="356"/>
    </location>
</feature>
<evidence type="ECO:0000256" key="15">
    <source>
        <dbReference type="SAM" id="MobiDB-lite"/>
    </source>
</evidence>
<dbReference type="EC" id="2.7.11.1" evidence="2"/>
<dbReference type="PANTHER" id="PTHR22983">
    <property type="entry name" value="PROTEIN KINASE RELATED"/>
    <property type="match status" value="1"/>
</dbReference>
<dbReference type="SUPFAM" id="SSF48371">
    <property type="entry name" value="ARM repeat"/>
    <property type="match status" value="1"/>
</dbReference>
<comment type="subcellular location">
    <subcellularLocation>
        <location evidence="1">Cytoplasm</location>
        <location evidence="1">Cytoskeleton</location>
    </subcellularLocation>
</comment>
<evidence type="ECO:0000256" key="3">
    <source>
        <dbReference type="ARBA" id="ARBA00022490"/>
    </source>
</evidence>
<dbReference type="FunFam" id="1.10.510.10:FF:000292">
    <property type="entry name" value="Serine/threonine-protein kinase 36"/>
    <property type="match status" value="1"/>
</dbReference>
<dbReference type="Gene3D" id="1.10.510.10">
    <property type="entry name" value="Transferase(Phosphotransferase) domain 1"/>
    <property type="match status" value="1"/>
</dbReference>
<evidence type="ECO:0000256" key="7">
    <source>
        <dbReference type="ARBA" id="ARBA00022777"/>
    </source>
</evidence>
<comment type="catalytic activity">
    <reaction evidence="10">
        <text>L-threonyl-[protein] + ATP = O-phospho-L-threonyl-[protein] + ADP + H(+)</text>
        <dbReference type="Rhea" id="RHEA:46608"/>
        <dbReference type="Rhea" id="RHEA-COMP:11060"/>
        <dbReference type="Rhea" id="RHEA-COMP:11605"/>
        <dbReference type="ChEBI" id="CHEBI:15378"/>
        <dbReference type="ChEBI" id="CHEBI:30013"/>
        <dbReference type="ChEBI" id="CHEBI:30616"/>
        <dbReference type="ChEBI" id="CHEBI:61977"/>
        <dbReference type="ChEBI" id="CHEBI:456216"/>
        <dbReference type="EC" id="2.7.11.1"/>
    </reaction>
</comment>
<dbReference type="GO" id="GO:0007224">
    <property type="term" value="P:smoothened signaling pathway"/>
    <property type="evidence" value="ECO:0007669"/>
    <property type="project" value="TreeGrafter"/>
</dbReference>
<name>A0A815TMQ6_9BILA</name>
<keyword evidence="9" id="KW-0206">Cytoskeleton</keyword>
<dbReference type="GO" id="GO:0005524">
    <property type="term" value="F:ATP binding"/>
    <property type="evidence" value="ECO:0007669"/>
    <property type="project" value="UniProtKB-UniRule"/>
</dbReference>
<evidence type="ECO:0000259" key="16">
    <source>
        <dbReference type="PROSITE" id="PS50011"/>
    </source>
</evidence>
<keyword evidence="8 13" id="KW-0067">ATP-binding</keyword>
<evidence type="ECO:0000256" key="10">
    <source>
        <dbReference type="ARBA" id="ARBA00047899"/>
    </source>
</evidence>
<comment type="caution">
    <text evidence="17">The sequence shown here is derived from an EMBL/GenBank/DDBJ whole genome shotgun (WGS) entry which is preliminary data.</text>
</comment>
<evidence type="ECO:0000256" key="12">
    <source>
        <dbReference type="PROSITE-ProRule" id="PRU00103"/>
    </source>
</evidence>
<dbReference type="Gene3D" id="1.25.10.10">
    <property type="entry name" value="Leucine-rich Repeat Variant"/>
    <property type="match status" value="1"/>
</dbReference>
<comment type="catalytic activity">
    <reaction evidence="11">
        <text>L-seryl-[protein] + ATP = O-phospho-L-seryl-[protein] + ADP + H(+)</text>
        <dbReference type="Rhea" id="RHEA:17989"/>
        <dbReference type="Rhea" id="RHEA-COMP:9863"/>
        <dbReference type="Rhea" id="RHEA-COMP:11604"/>
        <dbReference type="ChEBI" id="CHEBI:15378"/>
        <dbReference type="ChEBI" id="CHEBI:29999"/>
        <dbReference type="ChEBI" id="CHEBI:30616"/>
        <dbReference type="ChEBI" id="CHEBI:83421"/>
        <dbReference type="ChEBI" id="CHEBI:456216"/>
        <dbReference type="EC" id="2.7.11.1"/>
    </reaction>
</comment>
<evidence type="ECO:0000256" key="14">
    <source>
        <dbReference type="SAM" id="Coils"/>
    </source>
</evidence>
<dbReference type="EMBL" id="CAJNOG010002515">
    <property type="protein sequence ID" value="CAF1508166.1"/>
    <property type="molecule type" value="Genomic_DNA"/>
</dbReference>
<organism evidence="17 18">
    <name type="scientific">Adineta steineri</name>
    <dbReference type="NCBI Taxonomy" id="433720"/>
    <lineage>
        <taxon>Eukaryota</taxon>
        <taxon>Metazoa</taxon>
        <taxon>Spiralia</taxon>
        <taxon>Gnathifera</taxon>
        <taxon>Rotifera</taxon>
        <taxon>Eurotatoria</taxon>
        <taxon>Bdelloidea</taxon>
        <taxon>Adinetida</taxon>
        <taxon>Adinetidae</taxon>
        <taxon>Adineta</taxon>
    </lineage>
</organism>
<feature type="compositionally biased region" description="Basic and acidic residues" evidence="15">
    <location>
        <begin position="304"/>
        <end position="323"/>
    </location>
</feature>
<keyword evidence="3" id="KW-0963">Cytoplasm</keyword>
<dbReference type="PANTHER" id="PTHR22983:SF6">
    <property type="entry name" value="SERINE_THREONINE-PROTEIN KINASE 36"/>
    <property type="match status" value="1"/>
</dbReference>
<dbReference type="PROSITE" id="PS50077">
    <property type="entry name" value="HEAT_REPEAT"/>
    <property type="match status" value="1"/>
</dbReference>
<evidence type="ECO:0000256" key="9">
    <source>
        <dbReference type="ARBA" id="ARBA00023212"/>
    </source>
</evidence>
<dbReference type="AlphaFoldDB" id="A0A815TMQ6"/>
<dbReference type="InterPro" id="IPR021133">
    <property type="entry name" value="HEAT_type_2"/>
</dbReference>
<dbReference type="GO" id="GO:0004674">
    <property type="term" value="F:protein serine/threonine kinase activity"/>
    <property type="evidence" value="ECO:0007669"/>
    <property type="project" value="UniProtKB-KW"/>
</dbReference>
<evidence type="ECO:0000256" key="1">
    <source>
        <dbReference type="ARBA" id="ARBA00004245"/>
    </source>
</evidence>
<dbReference type="InterPro" id="IPR016024">
    <property type="entry name" value="ARM-type_fold"/>
</dbReference>
<dbReference type="PROSITE" id="PS50011">
    <property type="entry name" value="PROTEIN_KINASE_DOM"/>
    <property type="match status" value="1"/>
</dbReference>
<dbReference type="SUPFAM" id="SSF56112">
    <property type="entry name" value="Protein kinase-like (PK-like)"/>
    <property type="match status" value="1"/>
</dbReference>
<dbReference type="Pfam" id="PF00069">
    <property type="entry name" value="Pkinase"/>
    <property type="match status" value="1"/>
</dbReference>
<evidence type="ECO:0000313" key="18">
    <source>
        <dbReference type="Proteomes" id="UP000663845"/>
    </source>
</evidence>
<protein>
    <recommendedName>
        <fullName evidence="2">non-specific serine/threonine protein kinase</fullName>
        <ecNumber evidence="2">2.7.11.1</ecNumber>
    </recommendedName>
</protein>
<dbReference type="InterPro" id="IPR017441">
    <property type="entry name" value="Protein_kinase_ATP_BS"/>
</dbReference>
<accession>A0A815TMQ6</accession>
<keyword evidence="6 13" id="KW-0547">Nucleotide-binding</keyword>
<gene>
    <name evidence="17" type="ORF">JYZ213_LOCUS43879</name>
</gene>
<dbReference type="InterPro" id="IPR011009">
    <property type="entry name" value="Kinase-like_dom_sf"/>
</dbReference>
<evidence type="ECO:0000256" key="5">
    <source>
        <dbReference type="ARBA" id="ARBA00022679"/>
    </source>
</evidence>
<dbReference type="SMART" id="SM00220">
    <property type="entry name" value="S_TKc"/>
    <property type="match status" value="1"/>
</dbReference>
<evidence type="ECO:0000256" key="2">
    <source>
        <dbReference type="ARBA" id="ARBA00012513"/>
    </source>
</evidence>
<keyword evidence="5" id="KW-0808">Transferase</keyword>
<evidence type="ECO:0000313" key="17">
    <source>
        <dbReference type="EMBL" id="CAF1508166.1"/>
    </source>
</evidence>
<evidence type="ECO:0000256" key="4">
    <source>
        <dbReference type="ARBA" id="ARBA00022527"/>
    </source>
</evidence>
<dbReference type="PROSITE" id="PS00108">
    <property type="entry name" value="PROTEIN_KINASE_ST"/>
    <property type="match status" value="1"/>
</dbReference>
<keyword evidence="4" id="KW-0723">Serine/threonine-protein kinase</keyword>
<dbReference type="GO" id="GO:0005856">
    <property type="term" value="C:cytoskeleton"/>
    <property type="evidence" value="ECO:0007669"/>
    <property type="project" value="UniProtKB-SubCell"/>
</dbReference>
<feature type="repeat" description="HEAT" evidence="12">
    <location>
        <begin position="737"/>
        <end position="775"/>
    </location>
</feature>
<dbReference type="GO" id="GO:0005737">
    <property type="term" value="C:cytoplasm"/>
    <property type="evidence" value="ECO:0007669"/>
    <property type="project" value="TreeGrafter"/>
</dbReference>
<evidence type="ECO:0000256" key="8">
    <source>
        <dbReference type="ARBA" id="ARBA00022840"/>
    </source>
</evidence>
<evidence type="ECO:0000256" key="11">
    <source>
        <dbReference type="ARBA" id="ARBA00048679"/>
    </source>
</evidence>
<feature type="binding site" evidence="13">
    <location>
        <position position="33"/>
    </location>
    <ligand>
        <name>ATP</name>
        <dbReference type="ChEBI" id="CHEBI:30616"/>
    </ligand>
</feature>
<evidence type="ECO:0000256" key="6">
    <source>
        <dbReference type="ARBA" id="ARBA00022741"/>
    </source>
</evidence>
<dbReference type="PROSITE" id="PS00107">
    <property type="entry name" value="PROTEIN_KINASE_ATP"/>
    <property type="match status" value="1"/>
</dbReference>
<keyword evidence="7" id="KW-0418">Kinase</keyword>
<proteinExistence type="predicted"/>
<dbReference type="InterPro" id="IPR000719">
    <property type="entry name" value="Prot_kinase_dom"/>
</dbReference>
<keyword evidence="14" id="KW-0175">Coiled coil</keyword>
<feature type="region of interest" description="Disordered" evidence="15">
    <location>
        <begin position="283"/>
        <end position="358"/>
    </location>
</feature>
<evidence type="ECO:0000256" key="13">
    <source>
        <dbReference type="PROSITE-ProRule" id="PRU10141"/>
    </source>
</evidence>
<dbReference type="CDD" id="cd14002">
    <property type="entry name" value="STKc_STK36"/>
    <property type="match status" value="1"/>
</dbReference>
<sequence>MDKYMIISPIGEGSFAKVYRGREKYTGRDVALKFISKLGKTEKDLNFLRREIDILRKMKHEHIVEMLNSFETPNEIVVVTERGLADLYQLLEDDVSLPEDAVQKIACQLVSALYYLHSHRVLHRDMKPQNILIFPSGRVKLCDFGFARNMTMDTMVLTSIKGTPLYMCPELVDEKPYDHSADLWALGCILYEVYHGKPPFFTNNVFHLIKMIGKESVKWPKVISPDMRSFLEGLLTKDSTHRLTWPDLLQHPFVRTGVKVPLLTESIIGPLTQPPTEEQRILKQQQIKAKGVSRGPSKLLSKFMPDEHRKDAPKSPGNKDKTPKKTKIPTPQKPEVKQPPPPPLHPPPPPPPPPVEPIINHSALIVDSLTSQDDKFVSARDNLTTSRTTEEQEIEQYAEQIESMSNEQLIHLIQQPAFGQLFQTIQITVLSKLLECTLNGASFYRNMMKIIRFILQADIDPNYIILFTNTIHVPDLLLKHLKAIFDHSTIRKEPWFAHILYDILIVLRLWFELITAYTLQQLDEDQCQFYLNMSHEFLELTSIILNIGSTLDYTICCEALMILIILCESYEDASPILCQAWYDPIRLDKCQIWSAIAQLITTNSRIENPNAEIYNETLMYTVATIAALTYPSQCLPDELLEAKIKVANSLALKLLDSNYAAFRDVWLGQFYTPKCCSNILKALYGMCLSTPRFTAFIFDGPFVSNELLSLIRGQMAFFVLGNFISTNEILYEYVDELTPFLVQALNDTISKIRSHAVNTLGFLARYRLSERLISFKVPEKLLDVACHDTHVIVQEFALRVLKQMLKHERAKEILQECNATDKLSNLLSNLCIQMENNQYSEVDGLVDECEELLSMLIEQCT</sequence>
<dbReference type="Proteomes" id="UP000663845">
    <property type="component" value="Unassembled WGS sequence"/>
</dbReference>